<feature type="chain" id="PRO_5042461597" evidence="1">
    <location>
        <begin position="27"/>
        <end position="611"/>
    </location>
</feature>
<dbReference type="AlphaFoldDB" id="A0AAJ2KTV2"/>
<name>A0AAJ2KTV2_ALKPS</name>
<sequence>MMMKMKRLPVAALAVLLVAPSFLVDAAPQTIAAQAASNTHTEGELASKEEVIYANLLADGSLDQMYIVNTLHVSKAGTIMDYGNYNSLKNLTDLTELEQMEDHVQVEAEKGPFYYQGNVDGTMQLPWDITVTYFLDGKEVSPDELAGADGSLEINIETQANDDVDPAFFENYLLQISMLLEEGVYSNIETEEGMIANAGKNKQVTFTVMPEQEEKLSLSADVVDFESDGIEIAAVPSTMSIDSPDIEEITSEFNSLSDAIKEIDNGVGELKNGISELNSGVASLYDGSGQFRNGMSELAGSSGELVNGSKAIDQALSEISRSLQVTDNMDLGDLNSLPQGLTQIAEGLHETSVGLSTLRENYTLAYESLDEAMRAIPDHQISESDIQSLYESGADPAVVEKLVDTYAAAQKAKGTYTAVAAAFAAVDSTLNEVSSATKEMGDTLKSIANGLSSSLANMDSMDSLTQLQQGLAELSANYSEFHSGLVSYTNGVGELSSSYNEIHSGIGELSGGTNELENGTGELRSGTTKLYDATSNLPEQMQEEIDAMISEYDKSDFEAVSFVSDKNENVNTVQFVIKTEAIKKEEQEVKEDAEEKEENFWTRLMDLFRRG</sequence>
<evidence type="ECO:0000256" key="1">
    <source>
        <dbReference type="SAM" id="SignalP"/>
    </source>
</evidence>
<comment type="caution">
    <text evidence="2">The sequence shown here is derived from an EMBL/GenBank/DDBJ whole genome shotgun (WGS) entry which is preliminary data.</text>
</comment>
<reference evidence="2" key="1">
    <citation type="submission" date="2023-10" db="EMBL/GenBank/DDBJ databases">
        <title>Screening of Alkalihalophilus pseudofirmusBZ-TG-HK211 and Its Alleviation of Salt Stress on Rapeseed Growth.</title>
        <authorList>
            <person name="Zhao B."/>
            <person name="Guo T."/>
        </authorList>
    </citation>
    <scope>NUCLEOTIDE SEQUENCE</scope>
    <source>
        <strain evidence="2">BZ-TG-HK211</strain>
    </source>
</reference>
<dbReference type="Gene3D" id="1.10.287.950">
    <property type="entry name" value="Methyl-accepting chemotaxis protein"/>
    <property type="match status" value="2"/>
</dbReference>
<dbReference type="Proteomes" id="UP001285636">
    <property type="component" value="Unassembled WGS sequence"/>
</dbReference>
<dbReference type="InterPro" id="IPR023908">
    <property type="entry name" value="xxxLxxG_rpt"/>
</dbReference>
<dbReference type="EMBL" id="JAWJAY010000001">
    <property type="protein sequence ID" value="MDV2884574.1"/>
    <property type="molecule type" value="Genomic_DNA"/>
</dbReference>
<dbReference type="RefSeq" id="WP_331377462.1">
    <property type="nucleotide sequence ID" value="NZ_CP144224.1"/>
</dbReference>
<evidence type="ECO:0000313" key="3">
    <source>
        <dbReference type="Proteomes" id="UP001285636"/>
    </source>
</evidence>
<organism evidence="2 3">
    <name type="scientific">Alkalihalophilus pseudofirmus</name>
    <name type="common">Bacillus pseudofirmus</name>
    <dbReference type="NCBI Taxonomy" id="79885"/>
    <lineage>
        <taxon>Bacteria</taxon>
        <taxon>Bacillati</taxon>
        <taxon>Bacillota</taxon>
        <taxon>Bacilli</taxon>
        <taxon>Bacillales</taxon>
        <taxon>Bacillaceae</taxon>
        <taxon>Alkalihalophilus</taxon>
    </lineage>
</organism>
<keyword evidence="1" id="KW-0732">Signal</keyword>
<dbReference type="SUPFAM" id="SSF58104">
    <property type="entry name" value="Methyl-accepting chemotaxis protein (MCP) signaling domain"/>
    <property type="match status" value="1"/>
</dbReference>
<accession>A0AAJ2KTV2</accession>
<protein>
    <submittedName>
        <fullName evidence="2">YhgE/Pip domain-containing protein</fullName>
    </submittedName>
</protein>
<feature type="signal peptide" evidence="1">
    <location>
        <begin position="1"/>
        <end position="26"/>
    </location>
</feature>
<proteinExistence type="predicted"/>
<dbReference type="NCBIfam" id="TIGR03057">
    <property type="entry name" value="xxxLxxG_by_4"/>
    <property type="match status" value="2"/>
</dbReference>
<evidence type="ECO:0000313" key="2">
    <source>
        <dbReference type="EMBL" id="MDV2884574.1"/>
    </source>
</evidence>
<gene>
    <name evidence="2" type="ORF">RYX45_05245</name>
</gene>